<keyword evidence="2" id="KW-1185">Reference proteome</keyword>
<gene>
    <name evidence="1" type="ORF">HPB49_000736</name>
</gene>
<dbReference type="EMBL" id="CM023474">
    <property type="protein sequence ID" value="KAH7948684.1"/>
    <property type="molecule type" value="Genomic_DNA"/>
</dbReference>
<comment type="caution">
    <text evidence="1">The sequence shown here is derived from an EMBL/GenBank/DDBJ whole genome shotgun (WGS) entry which is preliminary data.</text>
</comment>
<dbReference type="Proteomes" id="UP000821865">
    <property type="component" value="Chromosome 5"/>
</dbReference>
<reference evidence="1" key="1">
    <citation type="submission" date="2020-05" db="EMBL/GenBank/DDBJ databases">
        <title>Large-scale comparative analyses of tick genomes elucidate their genetic diversity and vector capacities.</title>
        <authorList>
            <person name="Jia N."/>
            <person name="Wang J."/>
            <person name="Shi W."/>
            <person name="Du L."/>
            <person name="Sun Y."/>
            <person name="Zhan W."/>
            <person name="Jiang J."/>
            <person name="Wang Q."/>
            <person name="Zhang B."/>
            <person name="Ji P."/>
            <person name="Sakyi L.B."/>
            <person name="Cui X."/>
            <person name="Yuan T."/>
            <person name="Jiang B."/>
            <person name="Yang W."/>
            <person name="Lam T.T.-Y."/>
            <person name="Chang Q."/>
            <person name="Ding S."/>
            <person name="Wang X."/>
            <person name="Zhu J."/>
            <person name="Ruan X."/>
            <person name="Zhao L."/>
            <person name="Wei J."/>
            <person name="Que T."/>
            <person name="Du C."/>
            <person name="Cheng J."/>
            <person name="Dai P."/>
            <person name="Han X."/>
            <person name="Huang E."/>
            <person name="Gao Y."/>
            <person name="Liu J."/>
            <person name="Shao H."/>
            <person name="Ye R."/>
            <person name="Li L."/>
            <person name="Wei W."/>
            <person name="Wang X."/>
            <person name="Wang C."/>
            <person name="Yang T."/>
            <person name="Huo Q."/>
            <person name="Li W."/>
            <person name="Guo W."/>
            <person name="Chen H."/>
            <person name="Zhou L."/>
            <person name="Ni X."/>
            <person name="Tian J."/>
            <person name="Zhou Y."/>
            <person name="Sheng Y."/>
            <person name="Liu T."/>
            <person name="Pan Y."/>
            <person name="Xia L."/>
            <person name="Li J."/>
            <person name="Zhao F."/>
            <person name="Cao W."/>
        </authorList>
    </citation>
    <scope>NUCLEOTIDE SEQUENCE</scope>
    <source>
        <strain evidence="1">Dsil-2018</strain>
    </source>
</reference>
<evidence type="ECO:0000313" key="1">
    <source>
        <dbReference type="EMBL" id="KAH7948684.1"/>
    </source>
</evidence>
<protein>
    <submittedName>
        <fullName evidence="1">Uncharacterized protein</fullName>
    </submittedName>
</protein>
<sequence length="504" mass="56202">MTQAGPDPSGVLGKRLLTKASVEGGSKRTASEAAGAGGQADPGPGSLASSLAPPPVLNRSKPLAAAAKGSNKNDAAASSALAGSKKRPGNAAAAGSAEKEVVDGEPQQRPHDPFEDLVHIAWPPTETRRAVVRPRRYNPTLGHILQIETSHNMTSWEQFQTGIAREWLYPENSQLIERILHEMATLPIVHVGLKDGGTQLKLIIDYENGGQALFKPMRFSRETETNPNHFYFVDFERHNSEIAAFHLDRLLGFRRAPPVVGRALNMTTEIYAITDEDILKTFFVSPANNLCFHGKCSYYCDTSHAICGNPDMLEGSFAVFLPSKDIAPRKSWRHPWRRSYHKRRKAKWELDDDYCVQVRSTPPYDRGRRLPDLMDMAVFDFLIGNMDRHHYETFLSFGNNSSPLHLDHGRGFGKPNHDELSILAPLYQCCLLRRSTLRRLLSFHNGPEPLSAAMRRSLRRDPVDPVLTEPHLSALDRRVQLVLEVLRECVSERSAAEVIIVDDA</sequence>
<evidence type="ECO:0000313" key="2">
    <source>
        <dbReference type="Proteomes" id="UP000821865"/>
    </source>
</evidence>
<proteinExistence type="predicted"/>
<organism evidence="1 2">
    <name type="scientific">Dermacentor silvarum</name>
    <name type="common">Tick</name>
    <dbReference type="NCBI Taxonomy" id="543639"/>
    <lineage>
        <taxon>Eukaryota</taxon>
        <taxon>Metazoa</taxon>
        <taxon>Ecdysozoa</taxon>
        <taxon>Arthropoda</taxon>
        <taxon>Chelicerata</taxon>
        <taxon>Arachnida</taxon>
        <taxon>Acari</taxon>
        <taxon>Parasitiformes</taxon>
        <taxon>Ixodida</taxon>
        <taxon>Ixodoidea</taxon>
        <taxon>Ixodidae</taxon>
        <taxon>Rhipicephalinae</taxon>
        <taxon>Dermacentor</taxon>
    </lineage>
</organism>
<accession>A0ACB8CNH1</accession>
<name>A0ACB8CNH1_DERSI</name>